<reference evidence="3 4" key="1">
    <citation type="submission" date="2020-04" db="EMBL/GenBank/DDBJ databases">
        <authorList>
            <person name="Wallbank WR R."/>
            <person name="Pardo Diaz C."/>
            <person name="Kozak K."/>
            <person name="Martin S."/>
            <person name="Jiggins C."/>
            <person name="Moest M."/>
            <person name="Warren A I."/>
            <person name="Byers J.R.P. K."/>
            <person name="Montejo-Kovacevich G."/>
            <person name="Yen C E."/>
        </authorList>
    </citation>
    <scope>NUCLEOTIDE SEQUENCE [LARGE SCALE GENOMIC DNA]</scope>
</reference>
<dbReference type="Pfam" id="PF07714">
    <property type="entry name" value="PK_Tyr_Ser-Thr"/>
    <property type="match status" value="1"/>
</dbReference>
<gene>
    <name evidence="3" type="ORF">APLA_LOCUS2831</name>
</gene>
<sequence>MDENPPEDFAVSSAAKANRQGWPPNALEEDKKAAFWKGGVMECFSNVLSLFSKTDLTPTKEDDWEVPFSELSDFLYLGSGAQGIVFRSSLRGELVAVKKLRERSEANIKHLRKLNHENIVRFRGVSINGPVPCVVMEYCQYGPLFNFLHSGANITAAQIFNWAKEIAQGMAYLHSNKIIHRDLKSPNILIAEHLSVKVSDFGTAREWDNVSAIMSFTGTVAWMAPEVIRHEPCSERVDVWSYGVVLWELITQEVPYKNLETHAIMWGVGTDTLSLPIPDSCPESLRQLLQQCWGRIPKLRPPFQLIAANLAISGDTFESYDPMSPDFAPSEGTVSKGEAPSVQEVQRKDEIKQVRNVKQIYEQQLNRANDLYMEVCAVRLQLEQREKEVSEREKALETCRCSIRKNLKYAQRQTSSSSENVIVNPMQNERRRKNKEAPTHKNKESQIVVNYVGKGEKTVSVAVAKNDLKNVIKDVTECACADSVENNNISTVKMNGPIKMKETSIKFKDIVEQNGNIIKRAGKKLALNDNYVADVTRL</sequence>
<dbReference type="GO" id="GO:0004674">
    <property type="term" value="F:protein serine/threonine kinase activity"/>
    <property type="evidence" value="ECO:0007669"/>
    <property type="project" value="TreeGrafter"/>
</dbReference>
<accession>A0A8S0Z2D8</accession>
<dbReference type="SMART" id="SM00220">
    <property type="entry name" value="S_TKc"/>
    <property type="match status" value="1"/>
</dbReference>
<dbReference type="InterPro" id="IPR000719">
    <property type="entry name" value="Prot_kinase_dom"/>
</dbReference>
<feature type="domain" description="Protein kinase" evidence="2">
    <location>
        <begin position="71"/>
        <end position="312"/>
    </location>
</feature>
<dbReference type="GO" id="GO:0005524">
    <property type="term" value="F:ATP binding"/>
    <property type="evidence" value="ECO:0007669"/>
    <property type="project" value="InterPro"/>
</dbReference>
<dbReference type="InterPro" id="IPR011009">
    <property type="entry name" value="Kinase-like_dom_sf"/>
</dbReference>
<dbReference type="AlphaFoldDB" id="A0A8S0Z2D8"/>
<protein>
    <recommendedName>
        <fullName evidence="2">Protein kinase domain-containing protein</fullName>
    </recommendedName>
</protein>
<dbReference type="PANTHER" id="PTHR44329:SF304">
    <property type="entry name" value="MITOGEN-ACTIVATED PROTEIN KINASE KINASE KINASE 13-LIKE ISOFORM X1"/>
    <property type="match status" value="1"/>
</dbReference>
<dbReference type="Gene3D" id="3.30.200.20">
    <property type="entry name" value="Phosphorylase Kinase, domain 1"/>
    <property type="match status" value="1"/>
</dbReference>
<dbReference type="GO" id="GO:0006950">
    <property type="term" value="P:response to stress"/>
    <property type="evidence" value="ECO:0007669"/>
    <property type="project" value="UniProtKB-ARBA"/>
</dbReference>
<name>A0A8S0Z2D8_ARCPL</name>
<comment type="caution">
    <text evidence="3">The sequence shown here is derived from an EMBL/GenBank/DDBJ whole genome shotgun (WGS) entry which is preliminary data.</text>
</comment>
<dbReference type="OrthoDB" id="339325at2759"/>
<dbReference type="InterPro" id="IPR008271">
    <property type="entry name" value="Ser/Thr_kinase_AS"/>
</dbReference>
<evidence type="ECO:0000256" key="1">
    <source>
        <dbReference type="SAM" id="MobiDB-lite"/>
    </source>
</evidence>
<organism evidence="3 4">
    <name type="scientific">Arctia plantaginis</name>
    <name type="common">Wood tiger moth</name>
    <name type="synonym">Phalaena plantaginis</name>
    <dbReference type="NCBI Taxonomy" id="874455"/>
    <lineage>
        <taxon>Eukaryota</taxon>
        <taxon>Metazoa</taxon>
        <taxon>Ecdysozoa</taxon>
        <taxon>Arthropoda</taxon>
        <taxon>Hexapoda</taxon>
        <taxon>Insecta</taxon>
        <taxon>Pterygota</taxon>
        <taxon>Neoptera</taxon>
        <taxon>Endopterygota</taxon>
        <taxon>Lepidoptera</taxon>
        <taxon>Glossata</taxon>
        <taxon>Ditrysia</taxon>
        <taxon>Noctuoidea</taxon>
        <taxon>Erebidae</taxon>
        <taxon>Arctiinae</taxon>
        <taxon>Arctia</taxon>
    </lineage>
</organism>
<dbReference type="InterPro" id="IPR001245">
    <property type="entry name" value="Ser-Thr/Tyr_kinase_cat_dom"/>
</dbReference>
<dbReference type="PROSITE" id="PS50011">
    <property type="entry name" value="PROTEIN_KINASE_DOM"/>
    <property type="match status" value="1"/>
</dbReference>
<proteinExistence type="predicted"/>
<dbReference type="GO" id="GO:0005737">
    <property type="term" value="C:cytoplasm"/>
    <property type="evidence" value="ECO:0007669"/>
    <property type="project" value="TreeGrafter"/>
</dbReference>
<dbReference type="PRINTS" id="PR00109">
    <property type="entry name" value="TYRKINASE"/>
</dbReference>
<dbReference type="EMBL" id="CADEBC010000208">
    <property type="protein sequence ID" value="CAB3226386.1"/>
    <property type="molecule type" value="Genomic_DNA"/>
</dbReference>
<evidence type="ECO:0000313" key="3">
    <source>
        <dbReference type="EMBL" id="CAB3226386.1"/>
    </source>
</evidence>
<dbReference type="PROSITE" id="PS00108">
    <property type="entry name" value="PROTEIN_KINASE_ST"/>
    <property type="match status" value="1"/>
</dbReference>
<dbReference type="Gene3D" id="1.10.510.10">
    <property type="entry name" value="Transferase(Phosphotransferase) domain 1"/>
    <property type="match status" value="1"/>
</dbReference>
<feature type="region of interest" description="Disordered" evidence="1">
    <location>
        <begin position="1"/>
        <end position="23"/>
    </location>
</feature>
<evidence type="ECO:0000259" key="2">
    <source>
        <dbReference type="PROSITE" id="PS50011"/>
    </source>
</evidence>
<dbReference type="PANTHER" id="PTHR44329">
    <property type="entry name" value="SERINE/THREONINE-PROTEIN KINASE TNNI3K-RELATED"/>
    <property type="match status" value="1"/>
</dbReference>
<evidence type="ECO:0000313" key="4">
    <source>
        <dbReference type="Proteomes" id="UP000494106"/>
    </source>
</evidence>
<keyword evidence="4" id="KW-1185">Reference proteome</keyword>
<dbReference type="SUPFAM" id="SSF56112">
    <property type="entry name" value="Protein kinase-like (PK-like)"/>
    <property type="match status" value="1"/>
</dbReference>
<dbReference type="InterPro" id="IPR051681">
    <property type="entry name" value="Ser/Thr_Kinases-Pseudokinases"/>
</dbReference>
<dbReference type="Proteomes" id="UP000494106">
    <property type="component" value="Unassembled WGS sequence"/>
</dbReference>